<dbReference type="AlphaFoldDB" id="A0A2T0VU36"/>
<evidence type="ECO:0000313" key="1">
    <source>
        <dbReference type="EMBL" id="PRY74846.1"/>
    </source>
</evidence>
<organism evidence="1 2">
    <name type="scientific">Alkalibacterium olivapovliticus</name>
    <dbReference type="NCBI Taxonomy" id="99907"/>
    <lineage>
        <taxon>Bacteria</taxon>
        <taxon>Bacillati</taxon>
        <taxon>Bacillota</taxon>
        <taxon>Bacilli</taxon>
        <taxon>Lactobacillales</taxon>
        <taxon>Carnobacteriaceae</taxon>
        <taxon>Alkalibacterium</taxon>
    </lineage>
</organism>
<gene>
    <name evidence="1" type="ORF">CLV38_1383</name>
</gene>
<name>A0A2T0VU36_9LACT</name>
<sequence length="105" mass="12516">MYVKSSRNGYSKEIGEKYVDQSKPLYFLSSFVEKQFEWENNQRTDTISGYRYWFVQDGVNPFRIKFKDELKEIPSVLSEVKIPDLEGIEVRNKVHFRANELEVIN</sequence>
<accession>A0A2T0VU36</accession>
<protein>
    <submittedName>
        <fullName evidence="1">Uncharacterized protein</fullName>
    </submittedName>
</protein>
<proteinExistence type="predicted"/>
<dbReference type="RefSeq" id="WP_106196154.1">
    <property type="nucleotide sequence ID" value="NZ_PVTO01000038.1"/>
</dbReference>
<evidence type="ECO:0000313" key="2">
    <source>
        <dbReference type="Proteomes" id="UP000238205"/>
    </source>
</evidence>
<reference evidence="1 2" key="1">
    <citation type="submission" date="2018-03" db="EMBL/GenBank/DDBJ databases">
        <title>Genomic Encyclopedia of Archaeal and Bacterial Type Strains, Phase II (KMG-II): from individual species to whole genera.</title>
        <authorList>
            <person name="Goeker M."/>
        </authorList>
    </citation>
    <scope>NUCLEOTIDE SEQUENCE [LARGE SCALE GENOMIC DNA]</scope>
    <source>
        <strain evidence="1 2">DSM 13175</strain>
    </source>
</reference>
<dbReference type="OrthoDB" id="2167828at2"/>
<keyword evidence="2" id="KW-1185">Reference proteome</keyword>
<comment type="caution">
    <text evidence="1">The sequence shown here is derived from an EMBL/GenBank/DDBJ whole genome shotgun (WGS) entry which is preliminary data.</text>
</comment>
<dbReference type="Proteomes" id="UP000238205">
    <property type="component" value="Unassembled WGS sequence"/>
</dbReference>
<dbReference type="EMBL" id="PVTO01000038">
    <property type="protein sequence ID" value="PRY74846.1"/>
    <property type="molecule type" value="Genomic_DNA"/>
</dbReference>